<protein>
    <recommendedName>
        <fullName evidence="5">Serine/threonine protein kinase</fullName>
    </recommendedName>
</protein>
<feature type="transmembrane region" description="Helical" evidence="2">
    <location>
        <begin position="314"/>
        <end position="336"/>
    </location>
</feature>
<dbReference type="AlphaFoldDB" id="A0A2A8D922"/>
<proteinExistence type="predicted"/>
<feature type="region of interest" description="Disordered" evidence="1">
    <location>
        <begin position="449"/>
        <end position="469"/>
    </location>
</feature>
<dbReference type="SUPFAM" id="SSF56112">
    <property type="entry name" value="Protein kinase-like (PK-like)"/>
    <property type="match status" value="1"/>
</dbReference>
<evidence type="ECO:0008006" key="5">
    <source>
        <dbReference type="Google" id="ProtNLM"/>
    </source>
</evidence>
<dbReference type="InterPro" id="IPR011009">
    <property type="entry name" value="Kinase-like_dom_sf"/>
</dbReference>
<evidence type="ECO:0000313" key="3">
    <source>
        <dbReference type="EMBL" id="PEN17449.1"/>
    </source>
</evidence>
<reference evidence="3" key="1">
    <citation type="submission" date="2017-10" db="EMBL/GenBank/DDBJ databases">
        <title>Kefir isolates.</title>
        <authorList>
            <person name="Kim Y."/>
            <person name="Blasche S."/>
        </authorList>
    </citation>
    <scope>NUCLEOTIDE SEQUENCE [LARGE SCALE GENOMIC DNA]</scope>
    <source>
        <strain evidence="3">OG2-2</strain>
    </source>
</reference>
<dbReference type="EMBL" id="PDEV01000001">
    <property type="protein sequence ID" value="PEN17449.1"/>
    <property type="molecule type" value="Genomic_DNA"/>
</dbReference>
<dbReference type="Proteomes" id="UP000219947">
    <property type="component" value="Unassembled WGS sequence"/>
</dbReference>
<dbReference type="Gene3D" id="1.10.510.10">
    <property type="entry name" value="Transferase(Phosphotransferase) domain 1"/>
    <property type="match status" value="1"/>
</dbReference>
<comment type="caution">
    <text evidence="3">The sequence shown here is derived from an EMBL/GenBank/DDBJ whole genome shotgun (WGS) entry which is preliminary data.</text>
</comment>
<evidence type="ECO:0000256" key="2">
    <source>
        <dbReference type="SAM" id="Phobius"/>
    </source>
</evidence>
<organism evidence="3 4">
    <name type="scientific">Rothia dentocariosa</name>
    <dbReference type="NCBI Taxonomy" id="2047"/>
    <lineage>
        <taxon>Bacteria</taxon>
        <taxon>Bacillati</taxon>
        <taxon>Actinomycetota</taxon>
        <taxon>Actinomycetes</taxon>
        <taxon>Micrococcales</taxon>
        <taxon>Micrococcaceae</taxon>
        <taxon>Rothia</taxon>
    </lineage>
</organism>
<name>A0A2A8D922_9MICC</name>
<keyword evidence="2" id="KW-0812">Transmembrane</keyword>
<accession>A0A2A8D922</accession>
<keyword evidence="2" id="KW-1133">Transmembrane helix</keyword>
<gene>
    <name evidence="3" type="ORF">CRM92_03050</name>
</gene>
<keyword evidence="2" id="KW-0472">Membrane</keyword>
<evidence type="ECO:0000256" key="1">
    <source>
        <dbReference type="SAM" id="MobiDB-lite"/>
    </source>
</evidence>
<evidence type="ECO:0000313" key="4">
    <source>
        <dbReference type="Proteomes" id="UP000219947"/>
    </source>
</evidence>
<sequence length="469" mass="51242">MNTDSITYLENLHEEPNLSIWTVKIHANRDSSVKNRILPKQLAPGLYTLAISHDSQQIPSHQIKKLCGLPPLPGVATVLAVTRDERQSSGTETGTYYWYEPVEAGSLESLVQARGTLPLAEVATLAHHIGWGLKSLHAAHIYPEHLEPQHVMVTVAGLPEFLCLPSSVKASKRQPDEHEHVGVHDFVALLWYALTGESPRQTHQRIPLPLLADVPQTLGTELERLLDDPKATVQEVLDAFSAFQTQPLNAYTSAPESVRSKLPVASREPNTVKSTKTLPKVRHQNAQKLIGKSTLKVGHSRGHSKARNFTTRKLVILGVGSLIILGAGAIAGAIWVPEAMHHHESHATQPAVVSTPQDEQAILTQVIEERNQSLSVQGAATLKLRSLTRILHRDSDSLGITAEVESPGYAPTDAEQKESGVHLVDGVPVQTVIFELHCDEGVWRIVTATPVTDETPNEPDAQPTVVREP</sequence>
<keyword evidence="4" id="KW-1185">Reference proteome</keyword>